<evidence type="ECO:0000259" key="4">
    <source>
        <dbReference type="PROSITE" id="PS50943"/>
    </source>
</evidence>
<evidence type="ECO:0000256" key="1">
    <source>
        <dbReference type="ARBA" id="ARBA00023015"/>
    </source>
</evidence>
<dbReference type="Proteomes" id="UP001162905">
    <property type="component" value="Unassembled WGS sequence"/>
</dbReference>
<dbReference type="RefSeq" id="WP_237252904.1">
    <property type="nucleotide sequence ID" value="NZ_JAKJXH010000014.1"/>
</dbReference>
<evidence type="ECO:0000256" key="2">
    <source>
        <dbReference type="ARBA" id="ARBA00023125"/>
    </source>
</evidence>
<dbReference type="Pfam" id="PF01381">
    <property type="entry name" value="HTH_3"/>
    <property type="match status" value="1"/>
</dbReference>
<protein>
    <submittedName>
        <fullName evidence="5">Helix-turn-helix domain-containing protein</fullName>
    </submittedName>
</protein>
<keyword evidence="2" id="KW-0238">DNA-binding</keyword>
<keyword evidence="6" id="KW-1185">Reference proteome</keyword>
<dbReference type="InterPro" id="IPR001387">
    <property type="entry name" value="Cro/C1-type_HTH"/>
</dbReference>
<proteinExistence type="predicted"/>
<evidence type="ECO:0000313" key="5">
    <source>
        <dbReference type="EMBL" id="MCF7543395.1"/>
    </source>
</evidence>
<dbReference type="PANTHER" id="PTHR46797">
    <property type="entry name" value="HTH-TYPE TRANSCRIPTIONAL REGULATOR"/>
    <property type="match status" value="1"/>
</dbReference>
<dbReference type="SUPFAM" id="SSF47413">
    <property type="entry name" value="lambda repressor-like DNA-binding domains"/>
    <property type="match status" value="1"/>
</dbReference>
<keyword evidence="1" id="KW-0805">Transcription regulation</keyword>
<dbReference type="PANTHER" id="PTHR46797:SF23">
    <property type="entry name" value="HTH-TYPE TRANSCRIPTIONAL REGULATOR SUTR"/>
    <property type="match status" value="1"/>
</dbReference>
<dbReference type="InterPro" id="IPR050807">
    <property type="entry name" value="TransReg_Diox_bact_type"/>
</dbReference>
<organism evidence="5 6">
    <name type="scientific">Pseudomonas petrae</name>
    <dbReference type="NCBI Taxonomy" id="2912190"/>
    <lineage>
        <taxon>Bacteria</taxon>
        <taxon>Pseudomonadati</taxon>
        <taxon>Pseudomonadota</taxon>
        <taxon>Gammaproteobacteria</taxon>
        <taxon>Pseudomonadales</taxon>
        <taxon>Pseudomonadaceae</taxon>
        <taxon>Pseudomonas</taxon>
    </lineage>
</organism>
<accession>A0ABS9I6J5</accession>
<dbReference type="PROSITE" id="PS50943">
    <property type="entry name" value="HTH_CROC1"/>
    <property type="match status" value="1"/>
</dbReference>
<evidence type="ECO:0000313" key="6">
    <source>
        <dbReference type="Proteomes" id="UP001162905"/>
    </source>
</evidence>
<dbReference type="InterPro" id="IPR010982">
    <property type="entry name" value="Lambda_DNA-bd_dom_sf"/>
</dbReference>
<keyword evidence="3" id="KW-0804">Transcription</keyword>
<dbReference type="SMART" id="SM00530">
    <property type="entry name" value="HTH_XRE"/>
    <property type="match status" value="1"/>
</dbReference>
<feature type="domain" description="HTH cro/C1-type" evidence="4">
    <location>
        <begin position="18"/>
        <end position="72"/>
    </location>
</feature>
<comment type="caution">
    <text evidence="5">The sequence shown here is derived from an EMBL/GenBank/DDBJ whole genome shotgun (WGS) entry which is preliminary data.</text>
</comment>
<reference evidence="5" key="1">
    <citation type="submission" date="2022-01" db="EMBL/GenBank/DDBJ databases">
        <title>Pseudomonas sp. nov. isolated from Antarctic regolith.</title>
        <authorList>
            <person name="Novakova D."/>
            <person name="Sedlar K."/>
        </authorList>
    </citation>
    <scope>NUCLEOTIDE SEQUENCE</scope>
    <source>
        <strain evidence="5">P2647</strain>
    </source>
</reference>
<evidence type="ECO:0000256" key="3">
    <source>
        <dbReference type="ARBA" id="ARBA00023163"/>
    </source>
</evidence>
<sequence>MENKSHECVLVTLFATNLRRRRLELSLSQEVLAERAGVHRTYIGMLERSEKNATLSSIERIAIALDVDAHTLLQRRDEV</sequence>
<name>A0ABS9I6J5_9PSED</name>
<dbReference type="CDD" id="cd00093">
    <property type="entry name" value="HTH_XRE"/>
    <property type="match status" value="1"/>
</dbReference>
<dbReference type="EMBL" id="JAKJXH010000014">
    <property type="protein sequence ID" value="MCF7543395.1"/>
    <property type="molecule type" value="Genomic_DNA"/>
</dbReference>
<dbReference type="Gene3D" id="1.10.260.40">
    <property type="entry name" value="lambda repressor-like DNA-binding domains"/>
    <property type="match status" value="1"/>
</dbReference>
<gene>
    <name evidence="5" type="ORF">L4G47_14340</name>
</gene>